<dbReference type="InterPro" id="IPR019690">
    <property type="entry name" value="DUF2569"/>
</dbReference>
<feature type="transmembrane region" description="Helical" evidence="1">
    <location>
        <begin position="33"/>
        <end position="54"/>
    </location>
</feature>
<feature type="transmembrane region" description="Helical" evidence="1">
    <location>
        <begin position="112"/>
        <end position="132"/>
    </location>
</feature>
<proteinExistence type="predicted"/>
<keyword evidence="1" id="KW-0812">Transmembrane</keyword>
<dbReference type="Proteomes" id="UP000824410">
    <property type="component" value="Unassembled WGS sequence"/>
</dbReference>
<protein>
    <submittedName>
        <fullName evidence="2">DUF2569 domain-containing protein</fullName>
    </submittedName>
</protein>
<dbReference type="AlphaFoldDB" id="A0A1J0E210"/>
<dbReference type="Pfam" id="PF10754">
    <property type="entry name" value="DUF2569"/>
    <property type="match status" value="1"/>
</dbReference>
<sequence length="174" mass="19682">MDTHQSTTQIGQPIVQGVSQTVAKKPLQGVSGWLILPVIGLFYMLYKTVMMLLLDIAQVKTVWPLATQADSDFYVAGFSTGFYLLQTGYGVLIALFLWTFIAAAKWKKSAKWLFIITMLLYTVMIIVARFVFPYTFGIEVNYSNVITAINGSFYCALWVPYFLVSSRVKNTFIR</sequence>
<feature type="transmembrane region" description="Helical" evidence="1">
    <location>
        <begin position="144"/>
        <end position="164"/>
    </location>
</feature>
<name>A0A1J0E210_PRORE</name>
<keyword evidence="1" id="KW-1133">Transmembrane helix</keyword>
<reference evidence="2" key="1">
    <citation type="submission" date="2019-02" db="EMBL/GenBank/DDBJ databases">
        <title>Genomic characterization of isolates from hospital effluents in KZN, South Africa.</title>
        <authorList>
            <person name="Ntshobeni N."/>
            <person name="Allam M."/>
            <person name="Ismail A."/>
            <person name="Amoako D."/>
            <person name="Essack S."/>
            <person name="Chenia H."/>
        </authorList>
    </citation>
    <scope>NUCLEOTIDE SEQUENCE</scope>
    <source>
        <strain evidence="2">AFE97_S1</strain>
    </source>
</reference>
<dbReference type="KEGG" id="prg:RB151_002560"/>
<organism evidence="2 3">
    <name type="scientific">Providencia rettgeri</name>
    <dbReference type="NCBI Taxonomy" id="587"/>
    <lineage>
        <taxon>Bacteria</taxon>
        <taxon>Pseudomonadati</taxon>
        <taxon>Pseudomonadota</taxon>
        <taxon>Gammaproteobacteria</taxon>
        <taxon>Enterobacterales</taxon>
        <taxon>Morganellaceae</taxon>
        <taxon>Providencia</taxon>
    </lineage>
</organism>
<evidence type="ECO:0000313" key="2">
    <source>
        <dbReference type="EMBL" id="MBX6982343.1"/>
    </source>
</evidence>
<comment type="caution">
    <text evidence="2">The sequence shown here is derived from an EMBL/GenBank/DDBJ whole genome shotgun (WGS) entry which is preliminary data.</text>
</comment>
<evidence type="ECO:0000313" key="3">
    <source>
        <dbReference type="Proteomes" id="UP000824410"/>
    </source>
</evidence>
<gene>
    <name evidence="2" type="ORF">EX242_19055</name>
</gene>
<evidence type="ECO:0000256" key="1">
    <source>
        <dbReference type="SAM" id="Phobius"/>
    </source>
</evidence>
<dbReference type="OrthoDB" id="9155572at2"/>
<dbReference type="RefSeq" id="WP_080750921.1">
    <property type="nucleotide sequence ID" value="NZ_ABEXNG020000023.1"/>
</dbReference>
<dbReference type="EMBL" id="SHDO01000027">
    <property type="protein sequence ID" value="MBX6982343.1"/>
    <property type="molecule type" value="Genomic_DNA"/>
</dbReference>
<keyword evidence="1" id="KW-0472">Membrane</keyword>
<accession>A0A1J0E210</accession>
<feature type="transmembrane region" description="Helical" evidence="1">
    <location>
        <begin position="74"/>
        <end position="100"/>
    </location>
</feature>